<feature type="region of interest" description="Disordered" evidence="1">
    <location>
        <begin position="1"/>
        <end position="103"/>
    </location>
</feature>
<feature type="compositionally biased region" description="Low complexity" evidence="1">
    <location>
        <begin position="44"/>
        <end position="60"/>
    </location>
</feature>
<evidence type="ECO:0000313" key="3">
    <source>
        <dbReference type="Proteomes" id="UP001485043"/>
    </source>
</evidence>
<dbReference type="EMBL" id="JALJOV010000746">
    <property type="protein sequence ID" value="KAK9861518.1"/>
    <property type="molecule type" value="Genomic_DNA"/>
</dbReference>
<keyword evidence="3" id="KW-1185">Reference proteome</keyword>
<evidence type="ECO:0000313" key="2">
    <source>
        <dbReference type="EMBL" id="KAK9861518.1"/>
    </source>
</evidence>
<accession>A0AAW1SWT3</accession>
<dbReference type="AlphaFoldDB" id="A0AAW1SWT3"/>
<evidence type="ECO:0000256" key="1">
    <source>
        <dbReference type="SAM" id="MobiDB-lite"/>
    </source>
</evidence>
<name>A0AAW1SWT3_9CHLO</name>
<dbReference type="Proteomes" id="UP001485043">
    <property type="component" value="Unassembled WGS sequence"/>
</dbReference>
<protein>
    <submittedName>
        <fullName evidence="2">Uncharacterized protein</fullName>
    </submittedName>
</protein>
<sequence length="152" mass="16364">MLAANKASHSAASSRASLPPKQQAEAPELPKPIELRHQDEQAEAELASAVAAALHSARVRQNSTSSSGRASPPVSDATRISATGKGPIGITSAAAKASPRASFDVSSQRVQQFNFTLRDTARTTLKWPDLCQQNLKQWQYTVTQLRCNEFAH</sequence>
<feature type="compositionally biased region" description="Low complexity" evidence="1">
    <location>
        <begin position="1"/>
        <end position="17"/>
    </location>
</feature>
<proteinExistence type="predicted"/>
<gene>
    <name evidence="2" type="ORF">WJX84_007276</name>
</gene>
<organism evidence="2 3">
    <name type="scientific">Apatococcus fuscideae</name>
    <dbReference type="NCBI Taxonomy" id="2026836"/>
    <lineage>
        <taxon>Eukaryota</taxon>
        <taxon>Viridiplantae</taxon>
        <taxon>Chlorophyta</taxon>
        <taxon>core chlorophytes</taxon>
        <taxon>Trebouxiophyceae</taxon>
        <taxon>Chlorellales</taxon>
        <taxon>Chlorellaceae</taxon>
        <taxon>Apatococcus</taxon>
    </lineage>
</organism>
<feature type="compositionally biased region" description="Basic and acidic residues" evidence="1">
    <location>
        <begin position="31"/>
        <end position="40"/>
    </location>
</feature>
<reference evidence="2 3" key="1">
    <citation type="journal article" date="2024" name="Nat. Commun.">
        <title>Phylogenomics reveals the evolutionary origins of lichenization in chlorophyte algae.</title>
        <authorList>
            <person name="Puginier C."/>
            <person name="Libourel C."/>
            <person name="Otte J."/>
            <person name="Skaloud P."/>
            <person name="Haon M."/>
            <person name="Grisel S."/>
            <person name="Petersen M."/>
            <person name="Berrin J.G."/>
            <person name="Delaux P.M."/>
            <person name="Dal Grande F."/>
            <person name="Keller J."/>
        </authorList>
    </citation>
    <scope>NUCLEOTIDE SEQUENCE [LARGE SCALE GENOMIC DNA]</scope>
    <source>
        <strain evidence="2 3">SAG 2523</strain>
    </source>
</reference>
<comment type="caution">
    <text evidence="2">The sequence shown here is derived from an EMBL/GenBank/DDBJ whole genome shotgun (WGS) entry which is preliminary data.</text>
</comment>